<dbReference type="PANTHER" id="PTHR21310:SF15">
    <property type="entry name" value="AMINOGLYCOSIDE PHOSPHOTRANSFERASE DOMAIN-CONTAINING PROTEIN"/>
    <property type="match status" value="1"/>
</dbReference>
<evidence type="ECO:0000313" key="4">
    <source>
        <dbReference type="EMBL" id="KAF2233252.1"/>
    </source>
</evidence>
<feature type="domain" description="Aminoglycoside phosphotransferase" evidence="3">
    <location>
        <begin position="53"/>
        <end position="319"/>
    </location>
</feature>
<keyword evidence="4" id="KW-0808">Transferase</keyword>
<dbReference type="OrthoDB" id="2906425at2759"/>
<feature type="region of interest" description="Disordered" evidence="1">
    <location>
        <begin position="1"/>
        <end position="24"/>
    </location>
</feature>
<evidence type="ECO:0000313" key="5">
    <source>
        <dbReference type="Proteomes" id="UP000800092"/>
    </source>
</evidence>
<dbReference type="Proteomes" id="UP000800092">
    <property type="component" value="Unassembled WGS sequence"/>
</dbReference>
<dbReference type="InterPro" id="IPR002575">
    <property type="entry name" value="Aminoglycoside_PTrfase"/>
</dbReference>
<reference evidence="4" key="1">
    <citation type="journal article" date="2020" name="Stud. Mycol.">
        <title>101 Dothideomycetes genomes: a test case for predicting lifestyles and emergence of pathogens.</title>
        <authorList>
            <person name="Haridas S."/>
            <person name="Albert R."/>
            <person name="Binder M."/>
            <person name="Bloem J."/>
            <person name="Labutti K."/>
            <person name="Salamov A."/>
            <person name="Andreopoulos B."/>
            <person name="Baker S."/>
            <person name="Barry K."/>
            <person name="Bills G."/>
            <person name="Bluhm B."/>
            <person name="Cannon C."/>
            <person name="Castanera R."/>
            <person name="Culley D."/>
            <person name="Daum C."/>
            <person name="Ezra D."/>
            <person name="Gonzalez J."/>
            <person name="Henrissat B."/>
            <person name="Kuo A."/>
            <person name="Liang C."/>
            <person name="Lipzen A."/>
            <person name="Lutzoni F."/>
            <person name="Magnuson J."/>
            <person name="Mondo S."/>
            <person name="Nolan M."/>
            <person name="Ohm R."/>
            <person name="Pangilinan J."/>
            <person name="Park H.-J."/>
            <person name="Ramirez L."/>
            <person name="Alfaro M."/>
            <person name="Sun H."/>
            <person name="Tritt A."/>
            <person name="Yoshinaga Y."/>
            <person name="Zwiers L.-H."/>
            <person name="Turgeon B."/>
            <person name="Goodwin S."/>
            <person name="Spatafora J."/>
            <person name="Crous P."/>
            <person name="Grigoriev I."/>
        </authorList>
    </citation>
    <scope>NUCLEOTIDE SEQUENCE</scope>
    <source>
        <strain evidence="4">Tuck. ex Michener</strain>
    </source>
</reference>
<dbReference type="Gene3D" id="3.90.1200.10">
    <property type="match status" value="1"/>
</dbReference>
<dbReference type="InterPro" id="IPR036188">
    <property type="entry name" value="FAD/NAD-bd_sf"/>
</dbReference>
<sequence>MTVSLFQEGEDEHQESTAEEDEEDVETLKAQALVIANKVATELYGANSVLDLELLGQGAYNHVWLVTFHTGFAQAQNETSQGRNFALRIPRNTLSSLQPYQMRHEVACLQFIADRLPKIPAPKVYAWEDGLTNCGYAYIAEEFIQGERLSVVWPLLTEEEKSTICWEIANVIADLGETRFQSISGLDPHSAVGPTVEGAKVFNGRPKFHSPECYNIGPYRNSKDYVLSCYDREIYYYTHTDEGDIISEAFEQMSVMDFVTQLKLERQALVGDELTFQQIDAERLVLVHEDFHAGNMLVRDGHLVGVLDWEFSGVYPLSQLLGPTAILQISAPNRDESTEDEETEWQKRYKDSIAVVLRQRGWTDDDIKIAIGDEHPLLYFVKEYGVENDFQDVETADVYVTQEAWNEVLEVIKLRERVRKRKPDAGPLMKRKVVQGQEGRDTMGMLSIVGAVVWPGHTQNVYLLVCRIFELCLEKGLNFQTNTCAFKLAPSAPLQSDKSRSAGWTVQTDCGNVHLHNIVLATNAYTNALYASLASTRFSHPRPQPTATTSWLGLAVSAAKANILYGAGHSRAPGKELGISDGSVINPGIAEYLSHAAPRFFGKERWGEEGAELRDWTGMTCYTPDSLPLVGQAPGEEGLWCCVEMNGHGMAMAWRGAEALVSMMLEGTEPEWFPKAMRLERA</sequence>
<feature type="compositionally biased region" description="Acidic residues" evidence="1">
    <location>
        <begin position="8"/>
        <end position="24"/>
    </location>
</feature>
<dbReference type="InterPro" id="IPR006076">
    <property type="entry name" value="FAD-dep_OxRdtase"/>
</dbReference>
<evidence type="ECO:0000259" key="2">
    <source>
        <dbReference type="Pfam" id="PF01266"/>
    </source>
</evidence>
<dbReference type="Gene3D" id="3.50.50.60">
    <property type="entry name" value="FAD/NAD(P)-binding domain"/>
    <property type="match status" value="1"/>
</dbReference>
<name>A0A6A6H5G6_VIRVR</name>
<evidence type="ECO:0000259" key="3">
    <source>
        <dbReference type="Pfam" id="PF01636"/>
    </source>
</evidence>
<dbReference type="Pfam" id="PF01636">
    <property type="entry name" value="APH"/>
    <property type="match status" value="1"/>
</dbReference>
<dbReference type="Pfam" id="PF01266">
    <property type="entry name" value="DAO"/>
    <property type="match status" value="1"/>
</dbReference>
<dbReference type="GO" id="GO:0016301">
    <property type="term" value="F:kinase activity"/>
    <property type="evidence" value="ECO:0007669"/>
    <property type="project" value="UniProtKB-KW"/>
</dbReference>
<keyword evidence="5" id="KW-1185">Reference proteome</keyword>
<gene>
    <name evidence="4" type="ORF">EV356DRAFT_533895</name>
</gene>
<protein>
    <submittedName>
        <fullName evidence="4">Kinase-like protein</fullName>
    </submittedName>
</protein>
<dbReference type="SUPFAM" id="SSF56112">
    <property type="entry name" value="Protein kinase-like (PK-like)"/>
    <property type="match status" value="1"/>
</dbReference>
<proteinExistence type="predicted"/>
<keyword evidence="4" id="KW-0418">Kinase</keyword>
<dbReference type="AlphaFoldDB" id="A0A6A6H5G6"/>
<accession>A0A6A6H5G6</accession>
<dbReference type="EMBL" id="ML991808">
    <property type="protein sequence ID" value="KAF2233252.1"/>
    <property type="molecule type" value="Genomic_DNA"/>
</dbReference>
<dbReference type="InterPro" id="IPR051678">
    <property type="entry name" value="AGP_Transferase"/>
</dbReference>
<feature type="domain" description="FAD dependent oxidoreductase" evidence="2">
    <location>
        <begin position="382"/>
        <end position="661"/>
    </location>
</feature>
<dbReference type="SUPFAM" id="SSF51905">
    <property type="entry name" value="FAD/NAD(P)-binding domain"/>
    <property type="match status" value="1"/>
</dbReference>
<dbReference type="Gene3D" id="3.30.9.10">
    <property type="entry name" value="D-Amino Acid Oxidase, subunit A, domain 2"/>
    <property type="match status" value="1"/>
</dbReference>
<dbReference type="PANTHER" id="PTHR21310">
    <property type="entry name" value="AMINOGLYCOSIDE PHOSPHOTRANSFERASE-RELATED-RELATED"/>
    <property type="match status" value="1"/>
</dbReference>
<evidence type="ECO:0000256" key="1">
    <source>
        <dbReference type="SAM" id="MobiDB-lite"/>
    </source>
</evidence>
<dbReference type="InterPro" id="IPR011009">
    <property type="entry name" value="Kinase-like_dom_sf"/>
</dbReference>
<organism evidence="4 5">
    <name type="scientific">Viridothelium virens</name>
    <name type="common">Speckled blister lichen</name>
    <name type="synonym">Trypethelium virens</name>
    <dbReference type="NCBI Taxonomy" id="1048519"/>
    <lineage>
        <taxon>Eukaryota</taxon>
        <taxon>Fungi</taxon>
        <taxon>Dikarya</taxon>
        <taxon>Ascomycota</taxon>
        <taxon>Pezizomycotina</taxon>
        <taxon>Dothideomycetes</taxon>
        <taxon>Dothideomycetes incertae sedis</taxon>
        <taxon>Trypetheliales</taxon>
        <taxon>Trypetheliaceae</taxon>
        <taxon>Viridothelium</taxon>
    </lineage>
</organism>